<dbReference type="OrthoDB" id="6516797at2759"/>
<feature type="non-terminal residue" evidence="1">
    <location>
        <position position="178"/>
    </location>
</feature>
<dbReference type="PANTHER" id="PTHR11439">
    <property type="entry name" value="GAG-POL-RELATED RETROTRANSPOSON"/>
    <property type="match status" value="1"/>
</dbReference>
<accession>A0A443QSZ9</accession>
<reference evidence="1 2" key="1">
    <citation type="journal article" date="2018" name="Gigascience">
        <title>Genomes of trombidid mites reveal novel predicted allergens and laterally-transferred genes associated with secondary metabolism.</title>
        <authorList>
            <person name="Dong X."/>
            <person name="Chaisiri K."/>
            <person name="Xia D."/>
            <person name="Armstrong S.D."/>
            <person name="Fang Y."/>
            <person name="Donnelly M.J."/>
            <person name="Kadowaki T."/>
            <person name="McGarry J.W."/>
            <person name="Darby A.C."/>
            <person name="Makepeace B.L."/>
        </authorList>
    </citation>
    <scope>NUCLEOTIDE SEQUENCE [LARGE SCALE GENOMIC DNA]</scope>
    <source>
        <strain evidence="1">UoL-UT</strain>
    </source>
</reference>
<evidence type="ECO:0000313" key="1">
    <source>
        <dbReference type="EMBL" id="RWS06142.1"/>
    </source>
</evidence>
<dbReference type="VEuPathDB" id="VectorBase:LDEU014194"/>
<dbReference type="AlphaFoldDB" id="A0A443QSZ9"/>
<organism evidence="1 2">
    <name type="scientific">Leptotrombidium deliense</name>
    <dbReference type="NCBI Taxonomy" id="299467"/>
    <lineage>
        <taxon>Eukaryota</taxon>
        <taxon>Metazoa</taxon>
        <taxon>Ecdysozoa</taxon>
        <taxon>Arthropoda</taxon>
        <taxon>Chelicerata</taxon>
        <taxon>Arachnida</taxon>
        <taxon>Acari</taxon>
        <taxon>Acariformes</taxon>
        <taxon>Trombidiformes</taxon>
        <taxon>Prostigmata</taxon>
        <taxon>Anystina</taxon>
        <taxon>Parasitengona</taxon>
        <taxon>Trombiculoidea</taxon>
        <taxon>Trombiculidae</taxon>
        <taxon>Leptotrombidium</taxon>
    </lineage>
</organism>
<dbReference type="STRING" id="299467.A0A443QSZ9"/>
<proteinExistence type="predicted"/>
<evidence type="ECO:0000313" key="2">
    <source>
        <dbReference type="Proteomes" id="UP000288716"/>
    </source>
</evidence>
<protein>
    <submittedName>
        <fullName evidence="1">Gag-pol polyprotein-like protein</fullName>
    </submittedName>
</protein>
<dbReference type="EMBL" id="NCKV01052293">
    <property type="protein sequence ID" value="RWS06142.1"/>
    <property type="molecule type" value="Genomic_DNA"/>
</dbReference>
<gene>
    <name evidence="1" type="ORF">B4U80_08526</name>
</gene>
<dbReference type="CDD" id="cd09272">
    <property type="entry name" value="RNase_HI_RT_Ty1"/>
    <property type="match status" value="1"/>
</dbReference>
<name>A0A443QSZ9_9ACAR</name>
<dbReference type="Proteomes" id="UP000288716">
    <property type="component" value="Unassembled WGS sequence"/>
</dbReference>
<sequence length="178" mass="19513">MLECKPVRAPMHGSNKLVKSVSNTCEYPFREIVGCLMYSMLGSRPACSVGKLAQFLVCFDETHWTAAKHVLGYLEGTINFGIKYSPAADSHFYGYCDADYAGDLDSGRSTSGYLFIMSGGAISWMSCVQRIVALSTAEAEYIALAESAKEVFWLRQLLSDMGFKQAATRILCDNQGAI</sequence>
<dbReference type="PANTHER" id="PTHR11439:SF483">
    <property type="entry name" value="PEPTIDE SYNTHASE GLIP-LIKE, PUTATIVE (AFU_ORTHOLOGUE AFUA_3G12920)-RELATED"/>
    <property type="match status" value="1"/>
</dbReference>
<keyword evidence="2" id="KW-1185">Reference proteome</keyword>
<comment type="caution">
    <text evidence="1">The sequence shown here is derived from an EMBL/GenBank/DDBJ whole genome shotgun (WGS) entry which is preliminary data.</text>
</comment>